<dbReference type="EMBL" id="MLJW01000261">
    <property type="protein sequence ID" value="OIQ91372.1"/>
    <property type="molecule type" value="Genomic_DNA"/>
</dbReference>
<dbReference type="PANTHER" id="PTHR33755:SF6">
    <property type="entry name" value="PLASMID STABILIZATION SYSTEM PROTEIN"/>
    <property type="match status" value="1"/>
</dbReference>
<dbReference type="InterPro" id="IPR035093">
    <property type="entry name" value="RelE/ParE_toxin_dom_sf"/>
</dbReference>
<sequence length="108" mass="12617">MTFKVLLTQGAERDLESIYDYIAEHDSQKNADFVLDKLLEVVETLSAFPERGTHPKELLALGIREYRQVHFKPYRLIYRVTGKQVFIYIIADGRRDMQALLSRRMLGV</sequence>
<proteinExistence type="inferred from homology"/>
<accession>A0A1J5RGY1</accession>
<reference evidence="3" key="1">
    <citation type="submission" date="2016-10" db="EMBL/GenBank/DDBJ databases">
        <title>Sequence of Gallionella enrichment culture.</title>
        <authorList>
            <person name="Poehlein A."/>
            <person name="Muehling M."/>
            <person name="Daniel R."/>
        </authorList>
    </citation>
    <scope>NUCLEOTIDE SEQUENCE</scope>
</reference>
<dbReference type="AlphaFoldDB" id="A0A1J5RGY1"/>
<dbReference type="InterPro" id="IPR007712">
    <property type="entry name" value="RelE/ParE_toxin"/>
</dbReference>
<dbReference type="PANTHER" id="PTHR33755">
    <property type="entry name" value="TOXIN PARE1-RELATED"/>
    <property type="match status" value="1"/>
</dbReference>
<dbReference type="InterPro" id="IPR051803">
    <property type="entry name" value="TA_system_RelE-like_toxin"/>
</dbReference>
<dbReference type="NCBIfam" id="TIGR02385">
    <property type="entry name" value="RelE_StbE"/>
    <property type="match status" value="1"/>
</dbReference>
<keyword evidence="2" id="KW-1277">Toxin-antitoxin system</keyword>
<dbReference type="SUPFAM" id="SSF143011">
    <property type="entry name" value="RelE-like"/>
    <property type="match status" value="1"/>
</dbReference>
<name>A0A1J5RGY1_9ZZZZ</name>
<comment type="similarity">
    <text evidence="1">Belongs to the RelE toxin family.</text>
</comment>
<dbReference type="Pfam" id="PF05016">
    <property type="entry name" value="ParE_toxin"/>
    <property type="match status" value="1"/>
</dbReference>
<protein>
    <submittedName>
        <fullName evidence="3">Toxin ParE3</fullName>
    </submittedName>
</protein>
<evidence type="ECO:0000256" key="2">
    <source>
        <dbReference type="ARBA" id="ARBA00022649"/>
    </source>
</evidence>
<dbReference type="Gene3D" id="3.30.2310.20">
    <property type="entry name" value="RelE-like"/>
    <property type="match status" value="1"/>
</dbReference>
<evidence type="ECO:0000313" key="3">
    <source>
        <dbReference type="EMBL" id="OIQ91372.1"/>
    </source>
</evidence>
<evidence type="ECO:0000256" key="1">
    <source>
        <dbReference type="ARBA" id="ARBA00006226"/>
    </source>
</evidence>
<organism evidence="3">
    <name type="scientific">mine drainage metagenome</name>
    <dbReference type="NCBI Taxonomy" id="410659"/>
    <lineage>
        <taxon>unclassified sequences</taxon>
        <taxon>metagenomes</taxon>
        <taxon>ecological metagenomes</taxon>
    </lineage>
</organism>
<comment type="caution">
    <text evidence="3">The sequence shown here is derived from an EMBL/GenBank/DDBJ whole genome shotgun (WGS) entry which is preliminary data.</text>
</comment>
<gene>
    <name evidence="3" type="primary">parE3_3</name>
    <name evidence="3" type="ORF">GALL_267060</name>
</gene>